<dbReference type="GO" id="GO:0003917">
    <property type="term" value="F:DNA topoisomerase type I (single strand cut, ATP-independent) activity"/>
    <property type="evidence" value="ECO:0007669"/>
    <property type="project" value="UniProtKB-UniRule"/>
</dbReference>
<keyword evidence="4 6" id="KW-0238">DNA-binding</keyword>
<dbReference type="InterPro" id="IPR013499">
    <property type="entry name" value="TopoI_euk"/>
</dbReference>
<dbReference type="InterPro" id="IPR013500">
    <property type="entry name" value="TopoI_cat_euk"/>
</dbReference>
<dbReference type="EC" id="5.6.2.1" evidence="7"/>
<sequence length="903" mass="102931">MSDSEDDRPLKAKAKSKDVISKAEDAAMDKQIPTNGHVNPGISIAMGPVTDMEVNKPISNGHTNGISNGKRKVSLANGKSYKDDSDSDDDIPLQKKRKTDTVSSDDDIPLKKVVKPPKVTAAMVGEESDDDVPIGQKLQLEKEKIEKKAAKEAKALRRKDKTEDAKRKPKKQAESDEDDDKPLIKKQKNATVKKEAKPIKKEEFDDDVPLKKKAPAKKVKKEVVSPVKKGKTTSKVKQEDKSADDEEGEDEEEEYRWWEDQAKGDGTVKWNTLEHNGVVFPPEYEPLPKHVKMLYDKTPVTMKPDAEEIAYAFGSMLSSAHNVENPTFRKNFFADFKDMLDETGHAKDKDGNTIKIKQLEKCDFQPIFDHVDAERSAKKALPAADKKKLKAEKDEKEAAFMYCMWDGRKQKVGNFRVEPPGLFRGRGEHPKTGKFKKRVTPEQITINIGKEAMVPKPPDGHSWKEVKHDKEGTWLAMWQENINGAYKYVMLAANSDIKGKSDFKKFEKARELKKHIDTIRKDYHQELRSDVMATRQRATAVYLIDQFALRAGNEKGEEEADTVGCCSLKFEHVTLRPLETVIFDFLGKDSIRFYDEVKVDAQVFKNLKLFKRAPKTEGDEIFDRLTTSGLNKHLSNYMQGLTAKVFRTYNASWTMANLLRDMKAEGTIADKVLAYNAANRKVAILCNHKRTVAATHGAQMEKMEGRIDGLRYQQYRLKQQMLDLETPAKLKKKRGEAYFALPEGLDEEWVAKHQEALVEETRDKIRKKFEKENEKLAAEGQKEMKGKELEERMEVADEMEAKFKRENKKGGKIEAEGKGPTVEKLEAGVEKLDVRIATLKIQSEDRESNKEVALGTSKINYIDPRLTVVFSKKFDVPIERFFSKTLREKFDWAIKSVEEDWEF</sequence>
<dbReference type="CDD" id="cd00659">
    <property type="entry name" value="Topo_IB_C"/>
    <property type="match status" value="1"/>
</dbReference>
<dbReference type="SMART" id="SM00435">
    <property type="entry name" value="TOPEUc"/>
    <property type="match status" value="1"/>
</dbReference>
<feature type="compositionally biased region" description="Basic and acidic residues" evidence="8">
    <location>
        <begin position="7"/>
        <end position="28"/>
    </location>
</feature>
<dbReference type="FunFam" id="3.90.15.10:FF:000002">
    <property type="entry name" value="DNA topoisomerase I"/>
    <property type="match status" value="1"/>
</dbReference>
<dbReference type="PRINTS" id="PR00416">
    <property type="entry name" value="EUTPISMRASEI"/>
</dbReference>
<dbReference type="InterPro" id="IPR036202">
    <property type="entry name" value="TopoI_DNA-bd_euk_N_sf"/>
</dbReference>
<evidence type="ECO:0000256" key="7">
    <source>
        <dbReference type="RuleBase" id="RU365101"/>
    </source>
</evidence>
<dbReference type="GO" id="GO:0005694">
    <property type="term" value="C:chromosome"/>
    <property type="evidence" value="ECO:0007669"/>
    <property type="project" value="InterPro"/>
</dbReference>
<accession>A0AAN6K3W8</accession>
<dbReference type="FunFam" id="1.10.132.10:FF:000003">
    <property type="entry name" value="DNA topoisomerase I"/>
    <property type="match status" value="1"/>
</dbReference>
<dbReference type="GO" id="GO:0005730">
    <property type="term" value="C:nucleolus"/>
    <property type="evidence" value="ECO:0007669"/>
    <property type="project" value="TreeGrafter"/>
</dbReference>
<gene>
    <name evidence="10" type="primary">TOP1_3</name>
    <name evidence="10" type="ORF">LTR91_023312</name>
</gene>
<dbReference type="GO" id="GO:0007059">
    <property type="term" value="P:chromosome segregation"/>
    <property type="evidence" value="ECO:0007669"/>
    <property type="project" value="TreeGrafter"/>
</dbReference>
<dbReference type="Proteomes" id="UP001175353">
    <property type="component" value="Unassembled WGS sequence"/>
</dbReference>
<dbReference type="Pfam" id="PF01028">
    <property type="entry name" value="Topoisom_I"/>
    <property type="match status" value="1"/>
</dbReference>
<organism evidence="10 11">
    <name type="scientific">Friedmanniomyces endolithicus</name>
    <dbReference type="NCBI Taxonomy" id="329885"/>
    <lineage>
        <taxon>Eukaryota</taxon>
        <taxon>Fungi</taxon>
        <taxon>Dikarya</taxon>
        <taxon>Ascomycota</taxon>
        <taxon>Pezizomycotina</taxon>
        <taxon>Dothideomycetes</taxon>
        <taxon>Dothideomycetidae</taxon>
        <taxon>Mycosphaerellales</taxon>
        <taxon>Teratosphaeriaceae</taxon>
        <taxon>Friedmanniomyces</taxon>
    </lineage>
</organism>
<evidence type="ECO:0000259" key="9">
    <source>
        <dbReference type="SMART" id="SM00435"/>
    </source>
</evidence>
<dbReference type="InterPro" id="IPR013030">
    <property type="entry name" value="DNA_topo_DNA_db_N_dom2"/>
</dbReference>
<feature type="compositionally biased region" description="Acidic residues" evidence="8">
    <location>
        <begin position="242"/>
        <end position="254"/>
    </location>
</feature>
<dbReference type="InterPro" id="IPR001631">
    <property type="entry name" value="TopoI"/>
</dbReference>
<evidence type="ECO:0000313" key="10">
    <source>
        <dbReference type="EMBL" id="KAK0954413.1"/>
    </source>
</evidence>
<dbReference type="GO" id="GO:0006260">
    <property type="term" value="P:DNA replication"/>
    <property type="evidence" value="ECO:0007669"/>
    <property type="project" value="TreeGrafter"/>
</dbReference>
<evidence type="ECO:0000256" key="6">
    <source>
        <dbReference type="PROSITE-ProRule" id="PRU01382"/>
    </source>
</evidence>
<dbReference type="PANTHER" id="PTHR10290:SF3">
    <property type="entry name" value="DNA TOPOISOMERASE 1"/>
    <property type="match status" value="1"/>
</dbReference>
<comment type="function">
    <text evidence="7">Releases the supercoiling and torsional tension of DNA introduced during the DNA replication and transcription by transiently cleaving and rejoining one strand of the DNA duplex. Introduces a single-strand break via transesterification at the specific target site 5'-[CT]CCTTp site in duplex DNA. The scissile phosphodiester is attacked by the catalytic tyrosine of the enzyme, resulting in the formation of a DNA-(3'-phosphotyrosyl)-enzyme intermediate and the expulsion of a 5'-OH DNA strand. The free DNA strand then undergoes passage around the unbroken strand thus removing DNA supercoils. Finally, in the religation step, the DNA 5'-OH attacks the covalent intermediate to expel the active-site tyrosine and restore the DNA phosphodiester backbone.</text>
</comment>
<evidence type="ECO:0000256" key="4">
    <source>
        <dbReference type="ARBA" id="ARBA00023125"/>
    </source>
</evidence>
<dbReference type="Gene3D" id="3.90.15.10">
    <property type="entry name" value="Topoisomerase I, Chain A, domain 3"/>
    <property type="match status" value="1"/>
</dbReference>
<dbReference type="AlphaFoldDB" id="A0AAN6K3W8"/>
<feature type="compositionally biased region" description="Basic and acidic residues" evidence="8">
    <location>
        <begin position="192"/>
        <end position="203"/>
    </location>
</feature>
<name>A0AAN6K3W8_9PEZI</name>
<dbReference type="Pfam" id="PF14370">
    <property type="entry name" value="Topo_C_assoc"/>
    <property type="match status" value="1"/>
</dbReference>
<reference evidence="10" key="1">
    <citation type="submission" date="2023-06" db="EMBL/GenBank/DDBJ databases">
        <title>Black Yeasts Isolated from many extreme environments.</title>
        <authorList>
            <person name="Coleine C."/>
            <person name="Stajich J.E."/>
            <person name="Selbmann L."/>
        </authorList>
    </citation>
    <scope>NUCLEOTIDE SEQUENCE</scope>
    <source>
        <strain evidence="10">CCFEE 5200</strain>
    </source>
</reference>
<dbReference type="GO" id="GO:0003677">
    <property type="term" value="F:DNA binding"/>
    <property type="evidence" value="ECO:0007669"/>
    <property type="project" value="UniProtKB-UniRule"/>
</dbReference>
<dbReference type="InterPro" id="IPR008336">
    <property type="entry name" value="TopoI_DNA-bd_euk"/>
</dbReference>
<dbReference type="PROSITE" id="PS52038">
    <property type="entry name" value="TOPO_IB_2"/>
    <property type="match status" value="1"/>
</dbReference>
<dbReference type="Gene3D" id="2.170.11.10">
    <property type="entry name" value="DNA Topoisomerase I, domain 2"/>
    <property type="match status" value="1"/>
</dbReference>
<dbReference type="PANTHER" id="PTHR10290">
    <property type="entry name" value="DNA TOPOISOMERASE I"/>
    <property type="match status" value="1"/>
</dbReference>
<keyword evidence="11" id="KW-1185">Reference proteome</keyword>
<dbReference type="InterPro" id="IPR051062">
    <property type="entry name" value="Topoisomerase_IB"/>
</dbReference>
<evidence type="ECO:0000256" key="1">
    <source>
        <dbReference type="ARBA" id="ARBA00000213"/>
    </source>
</evidence>
<evidence type="ECO:0000256" key="5">
    <source>
        <dbReference type="ARBA" id="ARBA00023235"/>
    </source>
</evidence>
<dbReference type="InterPro" id="IPR011010">
    <property type="entry name" value="DNA_brk_join_enz"/>
</dbReference>
<evidence type="ECO:0000256" key="8">
    <source>
        <dbReference type="SAM" id="MobiDB-lite"/>
    </source>
</evidence>
<dbReference type="InterPro" id="IPR014727">
    <property type="entry name" value="TopoI_cat_a/b-sub_euk"/>
</dbReference>
<evidence type="ECO:0000256" key="3">
    <source>
        <dbReference type="ARBA" id="ARBA00023029"/>
    </source>
</evidence>
<feature type="compositionally biased region" description="Basic and acidic residues" evidence="8">
    <location>
        <begin position="139"/>
        <end position="174"/>
    </location>
</feature>
<keyword evidence="3 6" id="KW-0799">Topoisomerase</keyword>
<dbReference type="CDD" id="cd00660">
    <property type="entry name" value="Topoisomer_IB_N"/>
    <property type="match status" value="1"/>
</dbReference>
<feature type="compositionally biased region" description="Basic residues" evidence="8">
    <location>
        <begin position="211"/>
        <end position="220"/>
    </location>
</feature>
<feature type="domain" description="DNA topoisomerase I eukaryotic-type" evidence="9">
    <location>
        <begin position="422"/>
        <end position="875"/>
    </location>
</feature>
<comment type="catalytic activity">
    <reaction evidence="1 6 7">
        <text>ATP-independent breakage of single-stranded DNA, followed by passage and rejoining.</text>
        <dbReference type="EC" id="5.6.2.1"/>
    </reaction>
</comment>
<evidence type="ECO:0000256" key="2">
    <source>
        <dbReference type="ARBA" id="ARBA00006645"/>
    </source>
</evidence>
<dbReference type="Pfam" id="PF02919">
    <property type="entry name" value="Topoisom_I_N"/>
    <property type="match status" value="1"/>
</dbReference>
<dbReference type="EMBL" id="JAUJLE010000506">
    <property type="protein sequence ID" value="KAK0954413.1"/>
    <property type="molecule type" value="Genomic_DNA"/>
</dbReference>
<feature type="region of interest" description="Disordered" evidence="8">
    <location>
        <begin position="1"/>
        <end position="254"/>
    </location>
</feature>
<dbReference type="SUPFAM" id="SSF56349">
    <property type="entry name" value="DNA breaking-rejoining enzymes"/>
    <property type="match status" value="1"/>
</dbReference>
<dbReference type="FunFam" id="2.170.11.10:FF:000001">
    <property type="entry name" value="DNA topoisomerase I"/>
    <property type="match status" value="1"/>
</dbReference>
<evidence type="ECO:0000313" key="11">
    <source>
        <dbReference type="Proteomes" id="UP001175353"/>
    </source>
</evidence>
<comment type="similarity">
    <text evidence="2 6 7">Belongs to the type IB topoisomerase family.</text>
</comment>
<dbReference type="InterPro" id="IPR025834">
    <property type="entry name" value="TopoI_C_dom"/>
</dbReference>
<protein>
    <recommendedName>
        <fullName evidence="7">DNA topoisomerase I</fullName>
        <ecNumber evidence="7">5.6.2.1</ecNumber>
    </recommendedName>
    <alternativeName>
        <fullName evidence="7">DNA topoisomerase 1</fullName>
    </alternativeName>
</protein>
<keyword evidence="5 6" id="KW-0413">Isomerase</keyword>
<proteinExistence type="inferred from homology"/>
<dbReference type="GO" id="GO:0006265">
    <property type="term" value="P:DNA topological change"/>
    <property type="evidence" value="ECO:0007669"/>
    <property type="project" value="UniProtKB-UniRule"/>
</dbReference>
<dbReference type="SUPFAM" id="SSF56741">
    <property type="entry name" value="Eukaryotic DNA topoisomerase I, N-terminal DNA-binding fragment"/>
    <property type="match status" value="1"/>
</dbReference>
<dbReference type="Gene3D" id="1.10.132.10">
    <property type="match status" value="1"/>
</dbReference>
<dbReference type="Gene3D" id="1.10.10.41">
    <property type="entry name" value="Yeast DNA topoisomerase - domain 1"/>
    <property type="match status" value="1"/>
</dbReference>
<dbReference type="InterPro" id="IPR013034">
    <property type="entry name" value="DNA_topo_DNA_db_N_dom1"/>
</dbReference>
<feature type="active site" description="O-(3'-phospho-DNA)-tyrosine intermediate" evidence="6">
    <location>
        <position position="861"/>
    </location>
</feature>
<dbReference type="InterPro" id="IPR014711">
    <property type="entry name" value="TopoI_cat_a-hlx-sub_euk"/>
</dbReference>
<comment type="caution">
    <text evidence="10">The sequence shown here is derived from an EMBL/GenBank/DDBJ whole genome shotgun (WGS) entry which is preliminary data.</text>
</comment>
<feature type="compositionally biased region" description="Polar residues" evidence="8">
    <location>
        <begin position="57"/>
        <end position="67"/>
    </location>
</feature>